<sequence>MAPFAKYYQRAKNVIHAIQALIVFVAWAITIAILTKGDEKLMSLECWCCIPALIYQTAFPVFQRTRRFSNAYVHAAIDIVYTILWLAAFACLIAWVEKGSHAAKDWKSKDNLCEKFAWGPVSKCKMGQDAWILAFIVCVLFAITVVFSIYGVSYYRKNGSSPRYTIQDVEHLSIEDHDFSADTNDKFNDHENMQLSHSNGDETPFPHTNAEEQTHPSGPITWNLQRPDDAPAELGFEPIDTSYHGGHPYESLQQPQSRPIFQNSASNSPYDTHHFNESQFVGELEPLPLQNEGRPSRPNLALEYDHGGYASGGRVDFPAGDYGR</sequence>
<dbReference type="Proteomes" id="UP000664534">
    <property type="component" value="Unassembled WGS sequence"/>
</dbReference>
<keyword evidence="2" id="KW-0472">Membrane</keyword>
<feature type="transmembrane region" description="Helical" evidence="2">
    <location>
        <begin position="71"/>
        <end position="96"/>
    </location>
</feature>
<dbReference type="PANTHER" id="PTHR37451:SF3">
    <property type="entry name" value="MARVEL DOMAIN-CONTAINING PROTEIN"/>
    <property type="match status" value="1"/>
</dbReference>
<gene>
    <name evidence="3" type="ORF">IMSHALPRED_000014</name>
</gene>
<reference evidence="3" key="1">
    <citation type="submission" date="2021-03" db="EMBL/GenBank/DDBJ databases">
        <authorList>
            <person name="Tagirdzhanova G."/>
        </authorList>
    </citation>
    <scope>NUCLEOTIDE SEQUENCE</scope>
</reference>
<accession>A0A8H3I5S8</accession>
<keyword evidence="2" id="KW-0812">Transmembrane</keyword>
<feature type="transmembrane region" description="Helical" evidence="2">
    <location>
        <begin position="130"/>
        <end position="155"/>
    </location>
</feature>
<feature type="region of interest" description="Disordered" evidence="1">
    <location>
        <begin position="287"/>
        <end position="324"/>
    </location>
</feature>
<proteinExistence type="predicted"/>
<feature type="compositionally biased region" description="Basic and acidic residues" evidence="1">
    <location>
        <begin position="180"/>
        <end position="192"/>
    </location>
</feature>
<evidence type="ECO:0000256" key="1">
    <source>
        <dbReference type="SAM" id="MobiDB-lite"/>
    </source>
</evidence>
<dbReference type="OrthoDB" id="5284712at2759"/>
<feature type="transmembrane region" description="Helical" evidence="2">
    <location>
        <begin position="14"/>
        <end position="35"/>
    </location>
</feature>
<organism evidence="3 4">
    <name type="scientific">Imshaugia aleurites</name>
    <dbReference type="NCBI Taxonomy" id="172621"/>
    <lineage>
        <taxon>Eukaryota</taxon>
        <taxon>Fungi</taxon>
        <taxon>Dikarya</taxon>
        <taxon>Ascomycota</taxon>
        <taxon>Pezizomycotina</taxon>
        <taxon>Lecanoromycetes</taxon>
        <taxon>OSLEUM clade</taxon>
        <taxon>Lecanoromycetidae</taxon>
        <taxon>Lecanorales</taxon>
        <taxon>Lecanorineae</taxon>
        <taxon>Parmeliaceae</taxon>
        <taxon>Imshaugia</taxon>
    </lineage>
</organism>
<feature type="compositionally biased region" description="Polar residues" evidence="1">
    <location>
        <begin position="251"/>
        <end position="270"/>
    </location>
</feature>
<keyword evidence="2" id="KW-1133">Transmembrane helix</keyword>
<evidence type="ECO:0000313" key="4">
    <source>
        <dbReference type="Proteomes" id="UP000664534"/>
    </source>
</evidence>
<keyword evidence="4" id="KW-1185">Reference proteome</keyword>
<protein>
    <recommendedName>
        <fullName evidence="5">MARVEL domain-containing protein</fullName>
    </recommendedName>
</protein>
<dbReference type="AlphaFoldDB" id="A0A8H3I5S8"/>
<evidence type="ECO:0000256" key="2">
    <source>
        <dbReference type="SAM" id="Phobius"/>
    </source>
</evidence>
<feature type="region of interest" description="Disordered" evidence="1">
    <location>
        <begin position="180"/>
        <end position="274"/>
    </location>
</feature>
<evidence type="ECO:0008006" key="5">
    <source>
        <dbReference type="Google" id="ProtNLM"/>
    </source>
</evidence>
<evidence type="ECO:0000313" key="3">
    <source>
        <dbReference type="EMBL" id="CAF9904385.1"/>
    </source>
</evidence>
<dbReference type="EMBL" id="CAJPDT010000001">
    <property type="protein sequence ID" value="CAF9904385.1"/>
    <property type="molecule type" value="Genomic_DNA"/>
</dbReference>
<comment type="caution">
    <text evidence="3">The sequence shown here is derived from an EMBL/GenBank/DDBJ whole genome shotgun (WGS) entry which is preliminary data.</text>
</comment>
<dbReference type="PANTHER" id="PTHR37451">
    <property type="entry name" value="MARVEL DOMAIN"/>
    <property type="match status" value="1"/>
</dbReference>
<name>A0A8H3I5S8_9LECA</name>